<evidence type="ECO:0000256" key="5">
    <source>
        <dbReference type="ARBA" id="ARBA00023157"/>
    </source>
</evidence>
<gene>
    <name evidence="9" type="primary">si:ch1073-15f19.2</name>
</gene>
<evidence type="ECO:0000256" key="1">
    <source>
        <dbReference type="ARBA" id="ARBA00004167"/>
    </source>
</evidence>
<dbReference type="GO" id="GO:0007160">
    <property type="term" value="P:cell-matrix adhesion"/>
    <property type="evidence" value="ECO:0007669"/>
    <property type="project" value="TreeGrafter"/>
</dbReference>
<dbReference type="InterPro" id="IPR013106">
    <property type="entry name" value="Ig_V-set"/>
</dbReference>
<dbReference type="AlphaFoldDB" id="A0A8C4RQL3"/>
<dbReference type="Pfam" id="PF07686">
    <property type="entry name" value="V-set"/>
    <property type="match status" value="1"/>
</dbReference>
<evidence type="ECO:0000256" key="3">
    <source>
        <dbReference type="ARBA" id="ARBA00022989"/>
    </source>
</evidence>
<dbReference type="PROSITE" id="PS50835">
    <property type="entry name" value="IG_LIKE"/>
    <property type="match status" value="1"/>
</dbReference>
<dbReference type="GeneTree" id="ENSGT00940000161038"/>
<accession>A0A8C4RQL3</accession>
<dbReference type="Gene3D" id="2.60.40.10">
    <property type="entry name" value="Immunoglobulins"/>
    <property type="match status" value="3"/>
</dbReference>
<dbReference type="PANTHER" id="PTHR15317:SF1">
    <property type="entry name" value="T-CELL SURFACE PROTEIN TACTILE"/>
    <property type="match status" value="1"/>
</dbReference>
<dbReference type="SMART" id="SM00409">
    <property type="entry name" value="IG"/>
    <property type="match status" value="4"/>
</dbReference>
<dbReference type="InterPro" id="IPR003599">
    <property type="entry name" value="Ig_sub"/>
</dbReference>
<dbReference type="InterPro" id="IPR036179">
    <property type="entry name" value="Ig-like_dom_sf"/>
</dbReference>
<dbReference type="Proteomes" id="UP000694620">
    <property type="component" value="Chromosome 4"/>
</dbReference>
<reference evidence="9" key="1">
    <citation type="submission" date="2021-06" db="EMBL/GenBank/DDBJ databases">
        <authorList>
            <consortium name="Wellcome Sanger Institute Data Sharing"/>
        </authorList>
    </citation>
    <scope>NUCLEOTIDE SEQUENCE [LARGE SCALE GENOMIC DNA]</scope>
</reference>
<dbReference type="InterPro" id="IPR013162">
    <property type="entry name" value="CD80_C2-set"/>
</dbReference>
<keyword evidence="2 6" id="KW-0812">Transmembrane</keyword>
<dbReference type="GO" id="GO:0006954">
    <property type="term" value="P:inflammatory response"/>
    <property type="evidence" value="ECO:0007669"/>
    <property type="project" value="TreeGrafter"/>
</dbReference>
<dbReference type="Ensembl" id="ENSECRT00000005362.1">
    <property type="protein sequence ID" value="ENSECRP00000005267.1"/>
    <property type="gene ID" value="ENSECRG00000003563.1"/>
</dbReference>
<feature type="chain" id="PRO_5034893547" description="Ig-like domain-containing protein" evidence="7">
    <location>
        <begin position="23"/>
        <end position="716"/>
    </location>
</feature>
<dbReference type="InterPro" id="IPR007110">
    <property type="entry name" value="Ig-like_dom"/>
</dbReference>
<comment type="subcellular location">
    <subcellularLocation>
        <location evidence="1">Membrane</location>
        <topology evidence="1">Single-pass membrane protein</topology>
    </subcellularLocation>
</comment>
<evidence type="ECO:0000313" key="9">
    <source>
        <dbReference type="Ensembl" id="ENSECRP00000005267.1"/>
    </source>
</evidence>
<organism evidence="9 10">
    <name type="scientific">Erpetoichthys calabaricus</name>
    <name type="common">Rope fish</name>
    <name type="synonym">Calamoichthys calabaricus</name>
    <dbReference type="NCBI Taxonomy" id="27687"/>
    <lineage>
        <taxon>Eukaryota</taxon>
        <taxon>Metazoa</taxon>
        <taxon>Chordata</taxon>
        <taxon>Craniata</taxon>
        <taxon>Vertebrata</taxon>
        <taxon>Euteleostomi</taxon>
        <taxon>Actinopterygii</taxon>
        <taxon>Polypteriformes</taxon>
        <taxon>Polypteridae</taxon>
        <taxon>Erpetoichthys</taxon>
    </lineage>
</organism>
<dbReference type="GO" id="GO:0016020">
    <property type="term" value="C:membrane"/>
    <property type="evidence" value="ECO:0007669"/>
    <property type="project" value="UniProtKB-SubCell"/>
</dbReference>
<dbReference type="PANTHER" id="PTHR15317">
    <property type="entry name" value="T-CELL SURFACE PROTEIN TACTILE"/>
    <property type="match status" value="1"/>
</dbReference>
<evidence type="ECO:0000313" key="10">
    <source>
        <dbReference type="Proteomes" id="UP000694620"/>
    </source>
</evidence>
<reference evidence="9" key="3">
    <citation type="submission" date="2025-09" db="UniProtKB">
        <authorList>
            <consortium name="Ensembl"/>
        </authorList>
    </citation>
    <scope>IDENTIFICATION</scope>
</reference>
<feature type="signal peptide" evidence="7">
    <location>
        <begin position="1"/>
        <end position="22"/>
    </location>
</feature>
<keyword evidence="3 6" id="KW-1133">Transmembrane helix</keyword>
<keyword evidence="5" id="KW-1015">Disulfide bond</keyword>
<proteinExistence type="predicted"/>
<evidence type="ECO:0000256" key="4">
    <source>
        <dbReference type="ARBA" id="ARBA00023136"/>
    </source>
</evidence>
<protein>
    <recommendedName>
        <fullName evidence="8">Ig-like domain-containing protein</fullName>
    </recommendedName>
</protein>
<keyword evidence="10" id="KW-1185">Reference proteome</keyword>
<evidence type="ECO:0000256" key="7">
    <source>
        <dbReference type="SAM" id="SignalP"/>
    </source>
</evidence>
<name>A0A8C4RQL3_ERPCA</name>
<evidence type="ECO:0000259" key="8">
    <source>
        <dbReference type="PROSITE" id="PS50835"/>
    </source>
</evidence>
<reference evidence="9" key="2">
    <citation type="submission" date="2025-08" db="UniProtKB">
        <authorList>
            <consortium name="Ensembl"/>
        </authorList>
    </citation>
    <scope>IDENTIFICATION</scope>
</reference>
<evidence type="ECO:0000256" key="2">
    <source>
        <dbReference type="ARBA" id="ARBA00022692"/>
    </source>
</evidence>
<dbReference type="Pfam" id="PF08205">
    <property type="entry name" value="C2-set_2"/>
    <property type="match status" value="1"/>
</dbReference>
<dbReference type="InterPro" id="IPR013783">
    <property type="entry name" value="Ig-like_fold"/>
</dbReference>
<dbReference type="InterPro" id="IPR042381">
    <property type="entry name" value="CD96"/>
</dbReference>
<keyword evidence="4 6" id="KW-0472">Membrane</keyword>
<keyword evidence="7" id="KW-0732">Signal</keyword>
<feature type="domain" description="Ig-like" evidence="8">
    <location>
        <begin position="23"/>
        <end position="116"/>
    </location>
</feature>
<sequence>MAFEKRIIYFIAWFLHFSEGICQNIIEKDKEVVTVPGQDISLNCTLVTDAEAFIVQVEWKSSNKENKKVAVYNPTLGKLHYRNESQVFYKKVNETMHATELFLSMVDTSDSGQYSCIFVTYPTGSFHGVIRLTVVDTQKEKISRTVKGQVNKSLLLQCLEDIPYVTENHFTFEWTVKHNETEESIISAKWPRTAENNSLPYGNQFQFHSNLSLSITSLKFTDEEKEYICKIGLPGSQISRHFTIKVLGETLKPELQVFYQYILPHTVAVNSTCLIRNASPEPKVKWYFDRQLLEATYNGYLVTPIYDKGLHQLKSLLFLSINDSLNDHSLKCEGLYTEPSNETVRIGSDTVNVSAHPAHNISINIMQEKQFIAEGDDVIILCMSSVPADKYIFLAGKQRTAIHNGTSNEVILQKIRRSQSGVYICRPQWSDFDSFKEENIEIFVNYLDDIECSHSHLIEVEKFHDLNISCFSNASKPPVYSWIKGASIISHCSSLILTNITKPRVGRYTVTAEIPGSSLKRQKEIMVLLDEGNIMPLTNIPDTPGTTLNGYNSSQVARTSYIQKTEDKSGITTSPSNIITRYTTVDPEGKTASTETSSQFTLTNVTLLKENPNSSALLSTRDNANLILSVNAVSIYKNETTDPVNGRSEVRQFLAFVIIPVTICVTLVIIMIKRHLWLKSLDAPPPFKPPPPPIKYKHVDGYDMKEIIKESPVVNW</sequence>
<evidence type="ECO:0000256" key="6">
    <source>
        <dbReference type="SAM" id="Phobius"/>
    </source>
</evidence>
<dbReference type="SUPFAM" id="SSF48726">
    <property type="entry name" value="Immunoglobulin"/>
    <property type="match status" value="3"/>
</dbReference>
<feature type="transmembrane region" description="Helical" evidence="6">
    <location>
        <begin position="653"/>
        <end position="672"/>
    </location>
</feature>